<keyword evidence="3" id="KW-1185">Reference proteome</keyword>
<dbReference type="Proteomes" id="UP000184164">
    <property type="component" value="Unassembled WGS sequence"/>
</dbReference>
<dbReference type="Pfam" id="PF02635">
    <property type="entry name" value="DsrE"/>
    <property type="match status" value="1"/>
</dbReference>
<reference evidence="2 3" key="1">
    <citation type="submission" date="2016-11" db="EMBL/GenBank/DDBJ databases">
        <authorList>
            <person name="Jaros S."/>
            <person name="Januszkiewicz K."/>
            <person name="Wedrychowicz H."/>
        </authorList>
    </citation>
    <scope>NUCLEOTIDE SEQUENCE [LARGE SCALE GENOMIC DNA]</scope>
    <source>
        <strain evidence="2 3">DSM 26910</strain>
    </source>
</reference>
<dbReference type="RefSeq" id="WP_245820180.1">
    <property type="nucleotide sequence ID" value="NZ_FQUM01000003.1"/>
</dbReference>
<evidence type="ECO:0000313" key="2">
    <source>
        <dbReference type="EMBL" id="SHF00097.1"/>
    </source>
</evidence>
<dbReference type="STRING" id="1484053.SAMN05444274_103210"/>
<feature type="signal peptide" evidence="1">
    <location>
        <begin position="1"/>
        <end position="22"/>
    </location>
</feature>
<dbReference type="SUPFAM" id="SSF75169">
    <property type="entry name" value="DsrEFH-like"/>
    <property type="match status" value="1"/>
</dbReference>
<dbReference type="AlphaFoldDB" id="A0A1M4Y2N9"/>
<keyword evidence="1" id="KW-0732">Signal</keyword>
<dbReference type="InterPro" id="IPR003787">
    <property type="entry name" value="Sulphur_relay_DsrE/F-like"/>
</dbReference>
<evidence type="ECO:0000313" key="3">
    <source>
        <dbReference type="Proteomes" id="UP000184164"/>
    </source>
</evidence>
<accession>A0A1M4Y2N9</accession>
<dbReference type="InterPro" id="IPR027396">
    <property type="entry name" value="DsrEFH-like"/>
</dbReference>
<name>A0A1M4Y2N9_9BACT</name>
<proteinExistence type="predicted"/>
<dbReference type="Gene3D" id="3.40.1260.10">
    <property type="entry name" value="DsrEFH-like"/>
    <property type="match status" value="1"/>
</dbReference>
<feature type="chain" id="PRO_5013064522" evidence="1">
    <location>
        <begin position="23"/>
        <end position="143"/>
    </location>
</feature>
<sequence>MKHLKYLVILAVAFLSANISDAMNQEQKNENKDQLVVVWTSGDPYVAERVALMYTHAAKKNEWFKDVTLIIWGPSAKLTSENKKIQDKLKAMENDGIEIRACIACANAYNVADELKGLGFDVAGMGKPLTDYLKDERVKVLTF</sequence>
<dbReference type="EMBL" id="FQUM01000003">
    <property type="protein sequence ID" value="SHF00097.1"/>
    <property type="molecule type" value="Genomic_DNA"/>
</dbReference>
<organism evidence="2 3">
    <name type="scientific">Mariniphaga anaerophila</name>
    <dbReference type="NCBI Taxonomy" id="1484053"/>
    <lineage>
        <taxon>Bacteria</taxon>
        <taxon>Pseudomonadati</taxon>
        <taxon>Bacteroidota</taxon>
        <taxon>Bacteroidia</taxon>
        <taxon>Marinilabiliales</taxon>
        <taxon>Prolixibacteraceae</taxon>
        <taxon>Mariniphaga</taxon>
    </lineage>
</organism>
<evidence type="ECO:0000256" key="1">
    <source>
        <dbReference type="SAM" id="SignalP"/>
    </source>
</evidence>
<gene>
    <name evidence="2" type="ORF">SAMN05444274_103210</name>
</gene>
<protein>
    <submittedName>
        <fullName evidence="2">Uncharacterized protein</fullName>
    </submittedName>
</protein>